<organism evidence="2 3">
    <name type="scientific">Steinernema carpocapsae</name>
    <name type="common">Entomopathogenic nematode</name>
    <dbReference type="NCBI Taxonomy" id="34508"/>
    <lineage>
        <taxon>Eukaryota</taxon>
        <taxon>Metazoa</taxon>
        <taxon>Ecdysozoa</taxon>
        <taxon>Nematoda</taxon>
        <taxon>Chromadorea</taxon>
        <taxon>Rhabditida</taxon>
        <taxon>Tylenchina</taxon>
        <taxon>Panagrolaimomorpha</taxon>
        <taxon>Strongyloidoidea</taxon>
        <taxon>Steinernematidae</taxon>
        <taxon>Steinernema</taxon>
    </lineage>
</organism>
<evidence type="ECO:0000256" key="1">
    <source>
        <dbReference type="SAM" id="MobiDB-lite"/>
    </source>
</evidence>
<evidence type="ECO:0000313" key="2">
    <source>
        <dbReference type="EMBL" id="TKR89223.1"/>
    </source>
</evidence>
<gene>
    <name evidence="2" type="ORF">L596_013359</name>
</gene>
<comment type="caution">
    <text evidence="2">The sequence shown here is derived from an EMBL/GenBank/DDBJ whole genome shotgun (WGS) entry which is preliminary data.</text>
</comment>
<accession>A0A4U5P0S1</accession>
<proteinExistence type="predicted"/>
<sequence length="79" mass="8590">MFANVDLQSIWSQYWKLQQHLIGNGQNGEVSEQVKEEEDAGSEILSRSCSPQSSTDPLSGATVASGEDDGKKELAWSTC</sequence>
<keyword evidence="3" id="KW-1185">Reference proteome</keyword>
<dbReference type="Proteomes" id="UP000298663">
    <property type="component" value="Unassembled WGS sequence"/>
</dbReference>
<feature type="region of interest" description="Disordered" evidence="1">
    <location>
        <begin position="25"/>
        <end position="79"/>
    </location>
</feature>
<reference evidence="2 3" key="2">
    <citation type="journal article" date="2019" name="G3 (Bethesda)">
        <title>Hybrid Assembly of the Genome of the Entomopathogenic Nematode Steinernema carpocapsae Identifies the X-Chromosome.</title>
        <authorList>
            <person name="Serra L."/>
            <person name="Macchietto M."/>
            <person name="Macias-Munoz A."/>
            <person name="McGill C.J."/>
            <person name="Rodriguez I.M."/>
            <person name="Rodriguez B."/>
            <person name="Murad R."/>
            <person name="Mortazavi A."/>
        </authorList>
    </citation>
    <scope>NUCLEOTIDE SEQUENCE [LARGE SCALE GENOMIC DNA]</scope>
    <source>
        <strain evidence="2 3">ALL</strain>
    </source>
</reference>
<feature type="compositionally biased region" description="Polar residues" evidence="1">
    <location>
        <begin position="45"/>
        <end position="57"/>
    </location>
</feature>
<name>A0A4U5P0S1_STECR</name>
<reference evidence="2 3" key="1">
    <citation type="journal article" date="2015" name="Genome Biol.">
        <title>Comparative genomics of Steinernema reveals deeply conserved gene regulatory networks.</title>
        <authorList>
            <person name="Dillman A.R."/>
            <person name="Macchietto M."/>
            <person name="Porter C.F."/>
            <person name="Rogers A."/>
            <person name="Williams B."/>
            <person name="Antoshechkin I."/>
            <person name="Lee M.M."/>
            <person name="Goodwin Z."/>
            <person name="Lu X."/>
            <person name="Lewis E.E."/>
            <person name="Goodrich-Blair H."/>
            <person name="Stock S.P."/>
            <person name="Adams B.J."/>
            <person name="Sternberg P.W."/>
            <person name="Mortazavi A."/>
        </authorList>
    </citation>
    <scope>NUCLEOTIDE SEQUENCE [LARGE SCALE GENOMIC DNA]</scope>
    <source>
        <strain evidence="2 3">ALL</strain>
    </source>
</reference>
<dbReference type="EMBL" id="AZBU02000003">
    <property type="protein sequence ID" value="TKR89223.1"/>
    <property type="molecule type" value="Genomic_DNA"/>
</dbReference>
<evidence type="ECO:0000313" key="3">
    <source>
        <dbReference type="Proteomes" id="UP000298663"/>
    </source>
</evidence>
<feature type="compositionally biased region" description="Basic and acidic residues" evidence="1">
    <location>
        <begin position="68"/>
        <end position="79"/>
    </location>
</feature>
<protein>
    <submittedName>
        <fullName evidence="2">Uncharacterized protein</fullName>
    </submittedName>
</protein>
<dbReference type="AlphaFoldDB" id="A0A4U5P0S1"/>